<dbReference type="InParanoid" id="A0A067REN3"/>
<organism evidence="2 3">
    <name type="scientific">Zootermopsis nevadensis</name>
    <name type="common">Dampwood termite</name>
    <dbReference type="NCBI Taxonomy" id="136037"/>
    <lineage>
        <taxon>Eukaryota</taxon>
        <taxon>Metazoa</taxon>
        <taxon>Ecdysozoa</taxon>
        <taxon>Arthropoda</taxon>
        <taxon>Hexapoda</taxon>
        <taxon>Insecta</taxon>
        <taxon>Pterygota</taxon>
        <taxon>Neoptera</taxon>
        <taxon>Polyneoptera</taxon>
        <taxon>Dictyoptera</taxon>
        <taxon>Blattodea</taxon>
        <taxon>Blattoidea</taxon>
        <taxon>Termitoidae</taxon>
        <taxon>Termopsidae</taxon>
        <taxon>Zootermopsis</taxon>
    </lineage>
</organism>
<protein>
    <submittedName>
        <fullName evidence="2">Uncharacterized protein</fullName>
    </submittedName>
</protein>
<proteinExistence type="predicted"/>
<keyword evidence="3" id="KW-1185">Reference proteome</keyword>
<keyword evidence="1" id="KW-0732">Signal</keyword>
<reference evidence="2 3" key="1">
    <citation type="journal article" date="2014" name="Nat. Commun.">
        <title>Molecular traces of alternative social organization in a termite genome.</title>
        <authorList>
            <person name="Terrapon N."/>
            <person name="Li C."/>
            <person name="Robertson H.M."/>
            <person name="Ji L."/>
            <person name="Meng X."/>
            <person name="Booth W."/>
            <person name="Chen Z."/>
            <person name="Childers C.P."/>
            <person name="Glastad K.M."/>
            <person name="Gokhale K."/>
            <person name="Gowin J."/>
            <person name="Gronenberg W."/>
            <person name="Hermansen R.A."/>
            <person name="Hu H."/>
            <person name="Hunt B.G."/>
            <person name="Huylmans A.K."/>
            <person name="Khalil S.M."/>
            <person name="Mitchell R.D."/>
            <person name="Munoz-Torres M.C."/>
            <person name="Mustard J.A."/>
            <person name="Pan H."/>
            <person name="Reese J.T."/>
            <person name="Scharf M.E."/>
            <person name="Sun F."/>
            <person name="Vogel H."/>
            <person name="Xiao J."/>
            <person name="Yang W."/>
            <person name="Yang Z."/>
            <person name="Yang Z."/>
            <person name="Zhou J."/>
            <person name="Zhu J."/>
            <person name="Brent C.S."/>
            <person name="Elsik C.G."/>
            <person name="Goodisman M.A."/>
            <person name="Liberles D.A."/>
            <person name="Roe R.M."/>
            <person name="Vargo E.L."/>
            <person name="Vilcinskas A."/>
            <person name="Wang J."/>
            <person name="Bornberg-Bauer E."/>
            <person name="Korb J."/>
            <person name="Zhang G."/>
            <person name="Liebig J."/>
        </authorList>
    </citation>
    <scope>NUCLEOTIDE SEQUENCE [LARGE SCALE GENOMIC DNA]</scope>
    <source>
        <tissue evidence="2">Whole organism</tissue>
    </source>
</reference>
<feature type="signal peptide" evidence="1">
    <location>
        <begin position="1"/>
        <end position="20"/>
    </location>
</feature>
<evidence type="ECO:0000313" key="2">
    <source>
        <dbReference type="EMBL" id="KDR17341.1"/>
    </source>
</evidence>
<name>A0A067REN3_ZOONE</name>
<dbReference type="Proteomes" id="UP000027135">
    <property type="component" value="Unassembled WGS sequence"/>
</dbReference>
<feature type="chain" id="PRO_5001648139" evidence="1">
    <location>
        <begin position="21"/>
        <end position="91"/>
    </location>
</feature>
<evidence type="ECO:0000256" key="1">
    <source>
        <dbReference type="SAM" id="SignalP"/>
    </source>
</evidence>
<sequence>MGRATLLVLASICLVLVAHGQEVTQCDDVKCPWMEEQICPGEFIPQEPSIGRCCSTCVVTVEGGQSCTSAHPGFQIDCRNPYNCQDGVCSE</sequence>
<gene>
    <name evidence="2" type="ORF">L798_08541</name>
</gene>
<accession>A0A067REN3</accession>
<dbReference type="EMBL" id="KK852744">
    <property type="protein sequence ID" value="KDR17341.1"/>
    <property type="molecule type" value="Genomic_DNA"/>
</dbReference>
<evidence type="ECO:0000313" key="3">
    <source>
        <dbReference type="Proteomes" id="UP000027135"/>
    </source>
</evidence>
<dbReference type="AlphaFoldDB" id="A0A067REN3"/>